<comment type="subcellular location">
    <subcellularLocation>
        <location evidence="1">Membrane</location>
        <topology evidence="1">Single-pass type I membrane protein</topology>
    </subcellularLocation>
</comment>
<keyword evidence="7 11" id="KW-0067">ATP-binding</keyword>
<evidence type="ECO:0000256" key="7">
    <source>
        <dbReference type="ARBA" id="ARBA00022840"/>
    </source>
</evidence>
<evidence type="ECO:0000256" key="10">
    <source>
        <dbReference type="ARBA" id="ARBA00023180"/>
    </source>
</evidence>
<feature type="transmembrane region" description="Helical" evidence="12">
    <location>
        <begin position="226"/>
        <end position="247"/>
    </location>
</feature>
<dbReference type="AlphaFoldDB" id="A0A8K0DTD7"/>
<comment type="caution">
    <text evidence="14">The sequence shown here is derived from an EMBL/GenBank/DDBJ whole genome shotgun (WGS) entry which is preliminary data.</text>
</comment>
<dbReference type="OrthoDB" id="544400at2759"/>
<keyword evidence="2" id="KW-0723">Serine/threonine-protein kinase</keyword>
<dbReference type="SUPFAM" id="SSF56112">
    <property type="entry name" value="Protein kinase-like (PK-like)"/>
    <property type="match status" value="1"/>
</dbReference>
<evidence type="ECO:0000256" key="8">
    <source>
        <dbReference type="ARBA" id="ARBA00022989"/>
    </source>
</evidence>
<reference evidence="14" key="1">
    <citation type="submission" date="2020-03" db="EMBL/GenBank/DDBJ databases">
        <title>A high-quality chromosome-level genome assembly of a woody plant with both climbing and erect habits, Rhamnella rubrinervis.</title>
        <authorList>
            <person name="Lu Z."/>
            <person name="Yang Y."/>
            <person name="Zhu X."/>
            <person name="Sun Y."/>
        </authorList>
    </citation>
    <scope>NUCLEOTIDE SEQUENCE</scope>
    <source>
        <strain evidence="14">BYM</strain>
        <tissue evidence="14">Leaf</tissue>
    </source>
</reference>
<keyword evidence="5" id="KW-0732">Signal</keyword>
<accession>A0A8K0DTD7</accession>
<dbReference type="GO" id="GO:0004674">
    <property type="term" value="F:protein serine/threonine kinase activity"/>
    <property type="evidence" value="ECO:0007669"/>
    <property type="project" value="UniProtKB-KW"/>
</dbReference>
<evidence type="ECO:0000256" key="3">
    <source>
        <dbReference type="ARBA" id="ARBA00022679"/>
    </source>
</evidence>
<keyword evidence="10" id="KW-0325">Glycoprotein</keyword>
<dbReference type="InterPro" id="IPR017441">
    <property type="entry name" value="Protein_kinase_ATP_BS"/>
</dbReference>
<dbReference type="PROSITE" id="PS50011">
    <property type="entry name" value="PROTEIN_KINASE_DOM"/>
    <property type="match status" value="1"/>
</dbReference>
<dbReference type="PROSITE" id="PS00107">
    <property type="entry name" value="PROTEIN_KINASE_ATP"/>
    <property type="match status" value="1"/>
</dbReference>
<evidence type="ECO:0000256" key="2">
    <source>
        <dbReference type="ARBA" id="ARBA00022527"/>
    </source>
</evidence>
<dbReference type="InterPro" id="IPR025287">
    <property type="entry name" value="WAK_GUB"/>
</dbReference>
<evidence type="ECO:0000256" key="11">
    <source>
        <dbReference type="PROSITE-ProRule" id="PRU10141"/>
    </source>
</evidence>
<evidence type="ECO:0000313" key="15">
    <source>
        <dbReference type="Proteomes" id="UP000796880"/>
    </source>
</evidence>
<evidence type="ECO:0000256" key="4">
    <source>
        <dbReference type="ARBA" id="ARBA00022692"/>
    </source>
</evidence>
<organism evidence="14 15">
    <name type="scientific">Rhamnella rubrinervis</name>
    <dbReference type="NCBI Taxonomy" id="2594499"/>
    <lineage>
        <taxon>Eukaryota</taxon>
        <taxon>Viridiplantae</taxon>
        <taxon>Streptophyta</taxon>
        <taxon>Embryophyta</taxon>
        <taxon>Tracheophyta</taxon>
        <taxon>Spermatophyta</taxon>
        <taxon>Magnoliopsida</taxon>
        <taxon>eudicotyledons</taxon>
        <taxon>Gunneridae</taxon>
        <taxon>Pentapetalae</taxon>
        <taxon>rosids</taxon>
        <taxon>fabids</taxon>
        <taxon>Rosales</taxon>
        <taxon>Rhamnaceae</taxon>
        <taxon>rhamnoid group</taxon>
        <taxon>Rhamneae</taxon>
        <taxon>Rhamnella</taxon>
    </lineage>
</organism>
<proteinExistence type="predicted"/>
<dbReference type="GO" id="GO:0016020">
    <property type="term" value="C:membrane"/>
    <property type="evidence" value="ECO:0007669"/>
    <property type="project" value="UniProtKB-SubCell"/>
</dbReference>
<sequence length="418" mass="46888">MAPMPKAPPMSLRIRVGQGSRDVSGVPMDSYSVVHRKALIFRTNHAQDLNHRHYCPPSSGGNIPKIIYPFRLRTDPPGYGSRRYELSCKNVAIVLHLYSGKYYVQSINYNNYTIRVVDSNVEMVNSSDCMTTTSCINTTMSSFSSSSDLSSPNGYSYAKIGSTSVSEGDQWRALDLTGEPQCGGVTDRVRCRVRCSSCDDYWGLIDAARVEGFILTKFNTSGNVPALLFLGGRLVLGIPCVIALLIYKWRKRHLSLYHNNEEFLQTNKNLMPIRYSYSDIRKMTGVFKQKLGEGGYGCVYKGKLRSGRLVAIKVLGISKANGEDFINEVATIGRIHHVNAVQLVGFYVEGSKRALVYDFMPNGSLDKYIFSRERFNPLDCKKMCEISYGVASGIEYLHRGCNMRILHFDMKPPQRSFG</sequence>
<dbReference type="GO" id="GO:0030247">
    <property type="term" value="F:polysaccharide binding"/>
    <property type="evidence" value="ECO:0007669"/>
    <property type="project" value="InterPro"/>
</dbReference>
<dbReference type="Gene3D" id="1.10.510.10">
    <property type="entry name" value="Transferase(Phosphotransferase) domain 1"/>
    <property type="match status" value="1"/>
</dbReference>
<evidence type="ECO:0000256" key="1">
    <source>
        <dbReference type="ARBA" id="ARBA00004479"/>
    </source>
</evidence>
<evidence type="ECO:0000256" key="5">
    <source>
        <dbReference type="ARBA" id="ARBA00022729"/>
    </source>
</evidence>
<evidence type="ECO:0000256" key="6">
    <source>
        <dbReference type="ARBA" id="ARBA00022741"/>
    </source>
</evidence>
<dbReference type="InterPro" id="IPR045874">
    <property type="entry name" value="LRK10/LRL21-25-like"/>
</dbReference>
<evidence type="ECO:0000256" key="9">
    <source>
        <dbReference type="ARBA" id="ARBA00023136"/>
    </source>
</evidence>
<dbReference type="InterPro" id="IPR000719">
    <property type="entry name" value="Prot_kinase_dom"/>
</dbReference>
<keyword evidence="6 11" id="KW-0547">Nucleotide-binding</keyword>
<dbReference type="FunFam" id="3.30.200.20:FF:000178">
    <property type="entry name" value="serine/threonine-protein kinase PBS1-like"/>
    <property type="match status" value="1"/>
</dbReference>
<evidence type="ECO:0000256" key="12">
    <source>
        <dbReference type="SAM" id="Phobius"/>
    </source>
</evidence>
<dbReference type="Gene3D" id="3.30.200.20">
    <property type="entry name" value="Phosphorylase Kinase, domain 1"/>
    <property type="match status" value="1"/>
</dbReference>
<keyword evidence="9 12" id="KW-0472">Membrane</keyword>
<dbReference type="Pfam" id="PF13947">
    <property type="entry name" value="GUB_WAK_bind"/>
    <property type="match status" value="1"/>
</dbReference>
<dbReference type="Pfam" id="PF00069">
    <property type="entry name" value="Pkinase"/>
    <property type="match status" value="1"/>
</dbReference>
<keyword evidence="2" id="KW-0418">Kinase</keyword>
<feature type="binding site" evidence="11">
    <location>
        <position position="313"/>
    </location>
    <ligand>
        <name>ATP</name>
        <dbReference type="ChEBI" id="CHEBI:30616"/>
    </ligand>
</feature>
<evidence type="ECO:0000313" key="14">
    <source>
        <dbReference type="EMBL" id="KAF3433889.1"/>
    </source>
</evidence>
<dbReference type="InterPro" id="IPR011009">
    <property type="entry name" value="Kinase-like_dom_sf"/>
</dbReference>
<dbReference type="GO" id="GO:0005524">
    <property type="term" value="F:ATP binding"/>
    <property type="evidence" value="ECO:0007669"/>
    <property type="project" value="UniProtKB-UniRule"/>
</dbReference>
<feature type="domain" description="Protein kinase" evidence="13">
    <location>
        <begin position="285"/>
        <end position="418"/>
    </location>
</feature>
<name>A0A8K0DTD7_9ROSA</name>
<keyword evidence="8 12" id="KW-1133">Transmembrane helix</keyword>
<evidence type="ECO:0000259" key="13">
    <source>
        <dbReference type="PROSITE" id="PS50011"/>
    </source>
</evidence>
<keyword evidence="15" id="KW-1185">Reference proteome</keyword>
<dbReference type="EMBL" id="VOIH02000011">
    <property type="protein sequence ID" value="KAF3433889.1"/>
    <property type="molecule type" value="Genomic_DNA"/>
</dbReference>
<dbReference type="Proteomes" id="UP000796880">
    <property type="component" value="Unassembled WGS sequence"/>
</dbReference>
<protein>
    <recommendedName>
        <fullName evidence="13">Protein kinase domain-containing protein</fullName>
    </recommendedName>
</protein>
<gene>
    <name evidence="14" type="ORF">FNV43_RR24992</name>
</gene>
<dbReference type="PANTHER" id="PTHR27009">
    <property type="entry name" value="RUST RESISTANCE KINASE LR10-RELATED"/>
    <property type="match status" value="1"/>
</dbReference>
<keyword evidence="3" id="KW-0808">Transferase</keyword>
<keyword evidence="4 12" id="KW-0812">Transmembrane</keyword>